<dbReference type="RefSeq" id="WP_353301692.1">
    <property type="nucleotide sequence ID" value="NZ_BAABWN010000002.1"/>
</dbReference>
<dbReference type="PRINTS" id="PR00368">
    <property type="entry name" value="FADPNR"/>
</dbReference>
<sequence length="484" mass="53103">MQTRSVDVAIIGAGTAGLAAYRAAKNHTQNVVIIEGGPYGTTCARVGCMPSKLLISAANAAHFHKTSSVFGVDYQEPQLRQDAIFERIRSERDRFSGFVVESVENFPEQDRIRGYAKFINDTQLSVESENSEAITVNAKKIVIATGSRPSIIPFMEAAGDRLLVNDDIFELKKLPKKVVVFGPGVIGLELGQALHRLGVDITMLGVGGALGPLSDPDIKDYAYQHFNDEFYLDIDAKVEKVDRQEDKVLVQFEHKSQGFITEEFDYLVAATGRRPNVDKLGLENTSLVLSDRGMPEFDTYTLQCGNSNIFIAGDVNNFRPLLHEAADEGKIAGENAARFPDVRAGNRRTAIGVVFSEPQIATVGLSLQQVKDRCQQCYATGSVSFEDQGRSRVMAVNHGLLKVYGEQGTGLFLGAEMFGPAAEHIAHLLSWAVQMRMTVSQMLEMPFYHPVIEEGVRTALRDLNHKLHIGPEVVERCLDCGPGA</sequence>
<keyword evidence="8" id="KW-1185">Reference proteome</keyword>
<dbReference type="InterPro" id="IPR036188">
    <property type="entry name" value="FAD/NAD-bd_sf"/>
</dbReference>
<dbReference type="PIRSF" id="PIRSF000350">
    <property type="entry name" value="Mercury_reductase_MerA"/>
    <property type="match status" value="1"/>
</dbReference>
<dbReference type="InterPro" id="IPR016156">
    <property type="entry name" value="FAD/NAD-linked_Rdtase_dimer_sf"/>
</dbReference>
<accession>A0ABQ0A5E4</accession>
<feature type="domain" description="Pyridine nucleotide-disulphide oxidoreductase dimerisation" evidence="5">
    <location>
        <begin position="353"/>
        <end position="459"/>
    </location>
</feature>
<dbReference type="InterPro" id="IPR001100">
    <property type="entry name" value="Pyr_nuc-diS_OxRdtase"/>
</dbReference>
<evidence type="ECO:0000259" key="5">
    <source>
        <dbReference type="Pfam" id="PF02852"/>
    </source>
</evidence>
<organism evidence="7 8">
    <name type="scientific">Sessilibacter corallicola</name>
    <dbReference type="NCBI Taxonomy" id="2904075"/>
    <lineage>
        <taxon>Bacteria</taxon>
        <taxon>Pseudomonadati</taxon>
        <taxon>Pseudomonadota</taxon>
        <taxon>Gammaproteobacteria</taxon>
        <taxon>Cellvibrionales</taxon>
        <taxon>Cellvibrionaceae</taxon>
        <taxon>Sessilibacter</taxon>
    </lineage>
</organism>
<dbReference type="Gene3D" id="3.50.50.60">
    <property type="entry name" value="FAD/NAD(P)-binding domain"/>
    <property type="match status" value="2"/>
</dbReference>
<protein>
    <submittedName>
        <fullName evidence="7">Dihydrolipoyl dehydrogenase</fullName>
    </submittedName>
</protein>
<dbReference type="PANTHER" id="PTHR43014:SF4">
    <property type="entry name" value="PYRIDINE NUCLEOTIDE-DISULFIDE OXIDOREDUCTASE RCLA-RELATED"/>
    <property type="match status" value="1"/>
</dbReference>
<dbReference type="InterPro" id="IPR004099">
    <property type="entry name" value="Pyr_nucl-diS_OxRdtase_dimer"/>
</dbReference>
<name>A0ABQ0A5E4_9GAMM</name>
<dbReference type="SUPFAM" id="SSF51905">
    <property type="entry name" value="FAD/NAD(P)-binding domain"/>
    <property type="match status" value="1"/>
</dbReference>
<evidence type="ECO:0000256" key="3">
    <source>
        <dbReference type="ARBA" id="ARBA00022630"/>
    </source>
</evidence>
<evidence type="ECO:0000313" key="7">
    <source>
        <dbReference type="EMBL" id="GAA6166876.1"/>
    </source>
</evidence>
<dbReference type="PRINTS" id="PR00411">
    <property type="entry name" value="PNDRDTASEI"/>
</dbReference>
<comment type="caution">
    <text evidence="7">The sequence shown here is derived from an EMBL/GenBank/DDBJ whole genome shotgun (WGS) entry which is preliminary data.</text>
</comment>
<dbReference type="NCBIfam" id="NF004939">
    <property type="entry name" value="PRK06292.1-1"/>
    <property type="match status" value="1"/>
</dbReference>
<dbReference type="Pfam" id="PF07992">
    <property type="entry name" value="Pyr_redox_2"/>
    <property type="match status" value="1"/>
</dbReference>
<keyword evidence="4" id="KW-0274">FAD</keyword>
<dbReference type="Proteomes" id="UP001465153">
    <property type="component" value="Unassembled WGS sequence"/>
</dbReference>
<comment type="similarity">
    <text evidence="2">Belongs to the class-I pyridine nucleotide-disulfide oxidoreductase family.</text>
</comment>
<comment type="cofactor">
    <cofactor evidence="1">
        <name>FAD</name>
        <dbReference type="ChEBI" id="CHEBI:57692"/>
    </cofactor>
</comment>
<dbReference type="InterPro" id="IPR023753">
    <property type="entry name" value="FAD/NAD-binding_dom"/>
</dbReference>
<gene>
    <name evidence="7" type="ORF">NBRC116591_06860</name>
</gene>
<dbReference type="PANTHER" id="PTHR43014">
    <property type="entry name" value="MERCURIC REDUCTASE"/>
    <property type="match status" value="1"/>
</dbReference>
<dbReference type="EMBL" id="BAABWN010000002">
    <property type="protein sequence ID" value="GAA6166876.1"/>
    <property type="molecule type" value="Genomic_DNA"/>
</dbReference>
<evidence type="ECO:0000259" key="6">
    <source>
        <dbReference type="Pfam" id="PF07992"/>
    </source>
</evidence>
<reference evidence="7 8" key="1">
    <citation type="submission" date="2024-04" db="EMBL/GenBank/DDBJ databases">
        <title>Draft genome sequence of Sessilibacter corallicola NBRC 116591.</title>
        <authorList>
            <person name="Miyakawa T."/>
            <person name="Kusuya Y."/>
            <person name="Miura T."/>
        </authorList>
    </citation>
    <scope>NUCLEOTIDE SEQUENCE [LARGE SCALE GENOMIC DNA]</scope>
    <source>
        <strain evidence="7 8">KU-00831-HH</strain>
    </source>
</reference>
<keyword evidence="3" id="KW-0285">Flavoprotein</keyword>
<dbReference type="SUPFAM" id="SSF55424">
    <property type="entry name" value="FAD/NAD-linked reductases, dimerisation (C-terminal) domain"/>
    <property type="match status" value="1"/>
</dbReference>
<evidence type="ECO:0000313" key="8">
    <source>
        <dbReference type="Proteomes" id="UP001465153"/>
    </source>
</evidence>
<evidence type="ECO:0000256" key="4">
    <source>
        <dbReference type="ARBA" id="ARBA00022827"/>
    </source>
</evidence>
<dbReference type="Gene3D" id="3.30.390.30">
    <property type="match status" value="1"/>
</dbReference>
<feature type="domain" description="FAD/NAD(P)-binding" evidence="6">
    <location>
        <begin position="7"/>
        <end position="329"/>
    </location>
</feature>
<dbReference type="Pfam" id="PF02852">
    <property type="entry name" value="Pyr_redox_dim"/>
    <property type="match status" value="1"/>
</dbReference>
<evidence type="ECO:0000256" key="2">
    <source>
        <dbReference type="ARBA" id="ARBA00007532"/>
    </source>
</evidence>
<evidence type="ECO:0000256" key="1">
    <source>
        <dbReference type="ARBA" id="ARBA00001974"/>
    </source>
</evidence>
<proteinExistence type="inferred from homology"/>